<evidence type="ECO:0000313" key="4">
    <source>
        <dbReference type="Proteomes" id="UP001595420"/>
    </source>
</evidence>
<proteinExistence type="inferred from homology"/>
<dbReference type="Pfam" id="PF03401">
    <property type="entry name" value="TctC"/>
    <property type="match status" value="1"/>
</dbReference>
<evidence type="ECO:0000256" key="2">
    <source>
        <dbReference type="SAM" id="SignalP"/>
    </source>
</evidence>
<comment type="similarity">
    <text evidence="1">Belongs to the UPF0065 (bug) family.</text>
</comment>
<name>A0ABV7BZR7_9PROT</name>
<dbReference type="PANTHER" id="PTHR42928:SF5">
    <property type="entry name" value="BLR1237 PROTEIN"/>
    <property type="match status" value="1"/>
</dbReference>
<feature type="chain" id="PRO_5047184580" evidence="2">
    <location>
        <begin position="23"/>
        <end position="321"/>
    </location>
</feature>
<protein>
    <submittedName>
        <fullName evidence="3">Bug family tripartite tricarboxylate transporter substrate binding protein</fullName>
    </submittedName>
</protein>
<dbReference type="RefSeq" id="WP_216838499.1">
    <property type="nucleotide sequence ID" value="NZ_JAFNJS010000006.1"/>
</dbReference>
<feature type="signal peptide" evidence="2">
    <location>
        <begin position="1"/>
        <end position="22"/>
    </location>
</feature>
<dbReference type="CDD" id="cd13578">
    <property type="entry name" value="PBP2_Bug27"/>
    <property type="match status" value="1"/>
</dbReference>
<comment type="caution">
    <text evidence="3">The sequence shown here is derived from an EMBL/GenBank/DDBJ whole genome shotgun (WGS) entry which is preliminary data.</text>
</comment>
<gene>
    <name evidence="3" type="ORF">ACFOD3_21150</name>
</gene>
<dbReference type="InterPro" id="IPR005064">
    <property type="entry name" value="BUG"/>
</dbReference>
<sequence>MRRRSLLSALALAPAMPALAQAAWPNRPVRMISSAPPGGASDILTRTLAQALQDQTGQPFPVENRAGAGGVVASDFVAKSAPDGYTWMTTNVGPQAIFPSLRRDLPYDTRRDFRNITIIGTLPLVLIVSKDQPFADLAGYIAAAKARPGAMNFGSGGNGTLHHLTGELLKAAAGVDIAHVPYRGAQAATADVIGGRIEGMWDSLPSAAVHIRSGAVRALAVSTATRSAAFPEIPTLAEQGFPTVVTTNWFGLAGPAAVPDEVVRAFYAQLQRALASEAVRSRYASIGVEPGGTPPDETQAYVLSEMDRWGAVVRATGVTLD</sequence>
<evidence type="ECO:0000256" key="1">
    <source>
        <dbReference type="ARBA" id="ARBA00006987"/>
    </source>
</evidence>
<dbReference type="PANTHER" id="PTHR42928">
    <property type="entry name" value="TRICARBOXYLATE-BINDING PROTEIN"/>
    <property type="match status" value="1"/>
</dbReference>
<reference evidence="4" key="1">
    <citation type="journal article" date="2019" name="Int. J. Syst. Evol. Microbiol.">
        <title>The Global Catalogue of Microorganisms (GCM) 10K type strain sequencing project: providing services to taxonomists for standard genome sequencing and annotation.</title>
        <authorList>
            <consortium name="The Broad Institute Genomics Platform"/>
            <consortium name="The Broad Institute Genome Sequencing Center for Infectious Disease"/>
            <person name="Wu L."/>
            <person name="Ma J."/>
        </authorList>
    </citation>
    <scope>NUCLEOTIDE SEQUENCE [LARGE SCALE GENOMIC DNA]</scope>
    <source>
        <strain evidence="4">CGMCC 1.16855</strain>
    </source>
</reference>
<keyword evidence="2" id="KW-0732">Signal</keyword>
<evidence type="ECO:0000313" key="3">
    <source>
        <dbReference type="EMBL" id="MFC3002421.1"/>
    </source>
</evidence>
<keyword evidence="4" id="KW-1185">Reference proteome</keyword>
<dbReference type="EMBL" id="JBHRSB010000006">
    <property type="protein sequence ID" value="MFC3002421.1"/>
    <property type="molecule type" value="Genomic_DNA"/>
</dbReference>
<dbReference type="Proteomes" id="UP001595420">
    <property type="component" value="Unassembled WGS sequence"/>
</dbReference>
<organism evidence="3 4">
    <name type="scientific">Falsiroseomonas tokyonensis</name>
    <dbReference type="NCBI Taxonomy" id="430521"/>
    <lineage>
        <taxon>Bacteria</taxon>
        <taxon>Pseudomonadati</taxon>
        <taxon>Pseudomonadota</taxon>
        <taxon>Alphaproteobacteria</taxon>
        <taxon>Acetobacterales</taxon>
        <taxon>Roseomonadaceae</taxon>
        <taxon>Falsiroseomonas</taxon>
    </lineage>
</organism>
<accession>A0ABV7BZR7</accession>
<dbReference type="PIRSF" id="PIRSF017082">
    <property type="entry name" value="YflP"/>
    <property type="match status" value="1"/>
</dbReference>